<keyword evidence="1" id="KW-0812">Transmembrane</keyword>
<keyword evidence="1" id="KW-0472">Membrane</keyword>
<name>A0A857MPF6_9BACT</name>
<dbReference type="Proteomes" id="UP001059824">
    <property type="component" value="Chromosome"/>
</dbReference>
<keyword evidence="2" id="KW-0808">Transferase</keyword>
<reference evidence="2" key="1">
    <citation type="journal article" date="2021" name="Nat. Microbiol.">
        <title>Cocultivation of an ultrasmall environmental parasitic bacterium with lytic ability against bacteria associated with wastewater foams.</title>
        <authorList>
            <person name="Batinovic S."/>
            <person name="Rose J.J.A."/>
            <person name="Ratcliffe J."/>
            <person name="Seviour R.J."/>
            <person name="Petrovski S."/>
        </authorList>
    </citation>
    <scope>NUCLEOTIDE SEQUENCE</scope>
    <source>
        <strain evidence="2">JR1</strain>
    </source>
</reference>
<dbReference type="InterPro" id="IPR014550">
    <property type="entry name" value="UCP028704_OpgC"/>
</dbReference>
<dbReference type="PANTHER" id="PTHR38592">
    <property type="entry name" value="BLL4819 PROTEIN"/>
    <property type="match status" value="1"/>
</dbReference>
<keyword evidence="2" id="KW-0012">Acyltransferase</keyword>
<evidence type="ECO:0000313" key="2">
    <source>
        <dbReference type="EMBL" id="QHN43129.1"/>
    </source>
</evidence>
<keyword evidence="3" id="KW-1185">Reference proteome</keyword>
<feature type="transmembrane region" description="Helical" evidence="1">
    <location>
        <begin position="339"/>
        <end position="356"/>
    </location>
</feature>
<keyword evidence="1" id="KW-1133">Transmembrane helix</keyword>
<dbReference type="GO" id="GO:0016746">
    <property type="term" value="F:acyltransferase activity"/>
    <property type="evidence" value="ECO:0007669"/>
    <property type="project" value="UniProtKB-KW"/>
</dbReference>
<feature type="transmembrane region" description="Helical" evidence="1">
    <location>
        <begin position="84"/>
        <end position="105"/>
    </location>
</feature>
<feature type="transmembrane region" description="Helical" evidence="1">
    <location>
        <begin position="189"/>
        <end position="210"/>
    </location>
</feature>
<dbReference type="PANTHER" id="PTHR38592:SF3">
    <property type="entry name" value="BLL4819 PROTEIN"/>
    <property type="match status" value="1"/>
</dbReference>
<protein>
    <submittedName>
        <fullName evidence="2">Acyltransferase family protein</fullName>
    </submittedName>
</protein>
<feature type="transmembrane region" description="Helical" evidence="1">
    <location>
        <begin position="44"/>
        <end position="63"/>
    </location>
</feature>
<evidence type="ECO:0000256" key="1">
    <source>
        <dbReference type="SAM" id="Phobius"/>
    </source>
</evidence>
<sequence>MRPGEKRRIYEFDLLRGIFIVIIIIDHLQFWPSPLSYVTGEGRLWVSAAEGFFLISGLLVGYIRAYKDQSKHLWDISKKLLQRALMLYLWGIGITFAITCFTLLMHGNPMLPKLPAAEQLASPFVFIWSVISGNYFNDWIYFLRLYAIMLAVTPLFLWMLRKRQERVIVAFMALAYAVSFVWPEGALQWQVLFFGAALLGYKLEAIGAWLSAHPIIKLVGTVALVTATIVTMVLSYFFVLSWGLVENPNWHWMDREQYVAIRAVIDPWFSSSPMSIGRIALAFLWMGGLFMFVHTFRRFVMRWFGWLLIPLGGRSLSAYCLQALLLPLIVITIPVTVPILNTIVALGTVLLVWWLLRVPIIKRFLPV</sequence>
<gene>
    <name evidence="2" type="ORF">GII36_04745</name>
</gene>
<organism evidence="2 3">
    <name type="scientific">Candidatus Mycosynbacter amalyticus</name>
    <dbReference type="NCBI Taxonomy" id="2665156"/>
    <lineage>
        <taxon>Bacteria</taxon>
        <taxon>Candidatus Saccharimonadota</taxon>
        <taxon>Candidatus Saccharimonadota incertae sedis</taxon>
        <taxon>Candidatus Mycosynbacter</taxon>
    </lineage>
</organism>
<dbReference type="KEGG" id="mama:GII36_04745"/>
<dbReference type="AlphaFoldDB" id="A0A857MPF6"/>
<dbReference type="Pfam" id="PF10129">
    <property type="entry name" value="OpgC_C"/>
    <property type="match status" value="1"/>
</dbReference>
<evidence type="ECO:0000313" key="3">
    <source>
        <dbReference type="Proteomes" id="UP001059824"/>
    </source>
</evidence>
<feature type="transmembrane region" description="Helical" evidence="1">
    <location>
        <begin position="167"/>
        <end position="183"/>
    </location>
</feature>
<feature type="transmembrane region" description="Helical" evidence="1">
    <location>
        <begin position="12"/>
        <end position="32"/>
    </location>
</feature>
<feature type="transmembrane region" description="Helical" evidence="1">
    <location>
        <begin position="276"/>
        <end position="296"/>
    </location>
</feature>
<feature type="transmembrane region" description="Helical" evidence="1">
    <location>
        <begin position="139"/>
        <end position="160"/>
    </location>
</feature>
<dbReference type="RefSeq" id="WP_260762995.1">
    <property type="nucleotide sequence ID" value="NZ_CP045921.1"/>
</dbReference>
<dbReference type="EMBL" id="CP045921">
    <property type="protein sequence ID" value="QHN43129.1"/>
    <property type="molecule type" value="Genomic_DNA"/>
</dbReference>
<proteinExistence type="predicted"/>
<accession>A0A857MPF6</accession>
<feature type="transmembrane region" description="Helical" evidence="1">
    <location>
        <begin position="222"/>
        <end position="245"/>
    </location>
</feature>